<evidence type="ECO:0000256" key="2">
    <source>
        <dbReference type="ARBA" id="ARBA00022603"/>
    </source>
</evidence>
<dbReference type="Proteomes" id="UP000236248">
    <property type="component" value="Chromosome NCAV"/>
</dbReference>
<keyword evidence="4" id="KW-0949">S-adenosyl-L-methionine</keyword>
<dbReference type="EMBL" id="LT981265">
    <property type="protein sequence ID" value="SPC33420.1"/>
    <property type="molecule type" value="Genomic_DNA"/>
</dbReference>
<sequence length="285" mass="30642">MGSNGKSDGNYDSNSHNNSSNSSNNDGNGNGNGNGKVYIVGAGPGDPGLLTIKALKVIEQADVVLYDRLVSDGVLGFIPEHVEKVYVGREVGDDTTHQDTTNMLMLKYAREGKKVVRLKGGDPFIFGRGGEEAEFLVEHGIEFEIVPGITSAIAAPAYAGIPLTHRAYSSSLAIITGHEATKDKHGIDIAGIAKVVDTLVVLMGISNLKDIVDTLLSNGIAEDTPIAIVEYGTVKDKQRVTISTLKNIVEYARDVRPPAVIVIGRTVDLAEKLRWYKGCKYRSFR</sequence>
<evidence type="ECO:0000256" key="3">
    <source>
        <dbReference type="ARBA" id="ARBA00022679"/>
    </source>
</evidence>
<organism evidence="9 10">
    <name type="scientific">Candidatus Nitrosocaldus cavascurensis</name>
    <dbReference type="NCBI Taxonomy" id="2058097"/>
    <lineage>
        <taxon>Archaea</taxon>
        <taxon>Nitrososphaerota</taxon>
        <taxon>Nitrososphaeria</taxon>
        <taxon>Candidatus Nitrosocaldales</taxon>
        <taxon>Candidatus Nitrosocaldaceae</taxon>
        <taxon>Candidatus Nitrosocaldus</taxon>
    </lineage>
</organism>
<dbReference type="InterPro" id="IPR014776">
    <property type="entry name" value="4pyrrole_Mease_sub2"/>
</dbReference>
<dbReference type="InterPro" id="IPR003043">
    <property type="entry name" value="Uropor_MeTrfase_CS"/>
</dbReference>
<dbReference type="Gene3D" id="3.40.1010.10">
    <property type="entry name" value="Cobalt-precorrin-4 Transmethylase, Domain 1"/>
    <property type="match status" value="1"/>
</dbReference>
<feature type="domain" description="Tetrapyrrole methylase" evidence="8">
    <location>
        <begin position="36"/>
        <end position="248"/>
    </location>
</feature>
<dbReference type="GO" id="GO:0019354">
    <property type="term" value="P:siroheme biosynthetic process"/>
    <property type="evidence" value="ECO:0007669"/>
    <property type="project" value="InterPro"/>
</dbReference>
<dbReference type="EC" id="2.1.1.107" evidence="1"/>
<dbReference type="InterPro" id="IPR000878">
    <property type="entry name" value="4pyrrol_Mease"/>
</dbReference>
<dbReference type="AlphaFoldDB" id="A0A2K5AP57"/>
<dbReference type="Gene3D" id="3.30.950.10">
    <property type="entry name" value="Methyltransferase, Cobalt-precorrin-4 Transmethylase, Domain 2"/>
    <property type="match status" value="1"/>
</dbReference>
<evidence type="ECO:0000256" key="4">
    <source>
        <dbReference type="ARBA" id="ARBA00022691"/>
    </source>
</evidence>
<dbReference type="InterPro" id="IPR050161">
    <property type="entry name" value="Siro_Cobalamin_biosynth"/>
</dbReference>
<dbReference type="NCBIfam" id="TIGR01469">
    <property type="entry name" value="cobA_cysG_Cterm"/>
    <property type="match status" value="1"/>
</dbReference>
<dbReference type="GO" id="GO:0004851">
    <property type="term" value="F:uroporphyrin-III C-methyltransferase activity"/>
    <property type="evidence" value="ECO:0007669"/>
    <property type="project" value="UniProtKB-EC"/>
</dbReference>
<comment type="similarity">
    <text evidence="6">Belongs to the precorrin methyltransferase family.</text>
</comment>
<feature type="region of interest" description="Disordered" evidence="7">
    <location>
        <begin position="1"/>
        <end position="31"/>
    </location>
</feature>
<name>A0A2K5AP57_9ARCH</name>
<dbReference type="InterPro" id="IPR035996">
    <property type="entry name" value="4pyrrol_Methylase_sf"/>
</dbReference>
<dbReference type="InterPro" id="IPR014777">
    <property type="entry name" value="4pyrrole_Mease_sub1"/>
</dbReference>
<dbReference type="GeneID" id="41594323"/>
<gene>
    <name evidence="9" type="ORF">NCAV_0222</name>
</gene>
<accession>A0A2K5AP57</accession>
<keyword evidence="3 6" id="KW-0808">Transferase</keyword>
<dbReference type="KEGG" id="ncv:NCAV_0222"/>
<keyword evidence="10" id="KW-1185">Reference proteome</keyword>
<feature type="compositionally biased region" description="Low complexity" evidence="7">
    <location>
        <begin position="7"/>
        <end position="27"/>
    </location>
</feature>
<dbReference type="PANTHER" id="PTHR45790:SF3">
    <property type="entry name" value="S-ADENOSYL-L-METHIONINE-DEPENDENT UROPORPHYRINOGEN III METHYLTRANSFERASE, CHLOROPLASTIC"/>
    <property type="match status" value="1"/>
</dbReference>
<dbReference type="CDD" id="cd11642">
    <property type="entry name" value="SUMT"/>
    <property type="match status" value="1"/>
</dbReference>
<evidence type="ECO:0000256" key="7">
    <source>
        <dbReference type="SAM" id="MobiDB-lite"/>
    </source>
</evidence>
<dbReference type="Pfam" id="PF00590">
    <property type="entry name" value="TP_methylase"/>
    <property type="match status" value="1"/>
</dbReference>
<evidence type="ECO:0000256" key="5">
    <source>
        <dbReference type="ARBA" id="ARBA00023244"/>
    </source>
</evidence>
<keyword evidence="2 6" id="KW-0489">Methyltransferase</keyword>
<dbReference type="FunFam" id="3.40.1010.10:FF:000001">
    <property type="entry name" value="Siroheme synthase"/>
    <property type="match status" value="1"/>
</dbReference>
<evidence type="ECO:0000256" key="6">
    <source>
        <dbReference type="RuleBase" id="RU003960"/>
    </source>
</evidence>
<dbReference type="RefSeq" id="WP_103287754.1">
    <property type="nucleotide sequence ID" value="NZ_LT981265.1"/>
</dbReference>
<dbReference type="PROSITE" id="PS00840">
    <property type="entry name" value="SUMT_2"/>
    <property type="match status" value="1"/>
</dbReference>
<evidence type="ECO:0000256" key="1">
    <source>
        <dbReference type="ARBA" id="ARBA00012162"/>
    </source>
</evidence>
<evidence type="ECO:0000313" key="10">
    <source>
        <dbReference type="Proteomes" id="UP000236248"/>
    </source>
</evidence>
<dbReference type="InterPro" id="IPR006366">
    <property type="entry name" value="CobA/CysG_C"/>
</dbReference>
<dbReference type="PROSITE" id="PS00839">
    <property type="entry name" value="SUMT_1"/>
    <property type="match status" value="1"/>
</dbReference>
<proteinExistence type="inferred from homology"/>
<evidence type="ECO:0000259" key="8">
    <source>
        <dbReference type="Pfam" id="PF00590"/>
    </source>
</evidence>
<keyword evidence="5" id="KW-0627">Porphyrin biosynthesis</keyword>
<dbReference type="NCBIfam" id="NF004790">
    <property type="entry name" value="PRK06136.1"/>
    <property type="match status" value="1"/>
</dbReference>
<evidence type="ECO:0000313" key="9">
    <source>
        <dbReference type="EMBL" id="SPC33420.1"/>
    </source>
</evidence>
<dbReference type="GO" id="GO:0032259">
    <property type="term" value="P:methylation"/>
    <property type="evidence" value="ECO:0007669"/>
    <property type="project" value="UniProtKB-KW"/>
</dbReference>
<dbReference type="SUPFAM" id="SSF53790">
    <property type="entry name" value="Tetrapyrrole methylase"/>
    <property type="match status" value="1"/>
</dbReference>
<dbReference type="PANTHER" id="PTHR45790">
    <property type="entry name" value="SIROHEME SYNTHASE-RELATED"/>
    <property type="match status" value="1"/>
</dbReference>
<dbReference type="FunFam" id="3.30.950.10:FF:000001">
    <property type="entry name" value="Siroheme synthase"/>
    <property type="match status" value="1"/>
</dbReference>
<protein>
    <recommendedName>
        <fullName evidence="1">uroporphyrinogen-III C-methyltransferase</fullName>
        <ecNumber evidence="1">2.1.1.107</ecNumber>
    </recommendedName>
</protein>
<reference evidence="10" key="1">
    <citation type="submission" date="2018-01" db="EMBL/GenBank/DDBJ databases">
        <authorList>
            <person name="Kerou L M."/>
        </authorList>
    </citation>
    <scope>NUCLEOTIDE SEQUENCE [LARGE SCALE GENOMIC DNA]</scope>
    <source>
        <strain evidence="10">SCU2</strain>
    </source>
</reference>